<dbReference type="Proteomes" id="UP000218334">
    <property type="component" value="Unassembled WGS sequence"/>
</dbReference>
<reference evidence="2" key="1">
    <citation type="journal article" date="2017" name="Nat. Ecol. Evol.">
        <title>Genome expansion and lineage-specific genetic innovations in the forest pathogenic fungi Armillaria.</title>
        <authorList>
            <person name="Sipos G."/>
            <person name="Prasanna A.N."/>
            <person name="Walter M.C."/>
            <person name="O'Connor E."/>
            <person name="Balint B."/>
            <person name="Krizsan K."/>
            <person name="Kiss B."/>
            <person name="Hess J."/>
            <person name="Varga T."/>
            <person name="Slot J."/>
            <person name="Riley R."/>
            <person name="Boka B."/>
            <person name="Rigling D."/>
            <person name="Barry K."/>
            <person name="Lee J."/>
            <person name="Mihaltcheva S."/>
            <person name="LaButti K."/>
            <person name="Lipzen A."/>
            <person name="Waldron R."/>
            <person name="Moloney N.M."/>
            <person name="Sperisen C."/>
            <person name="Kredics L."/>
            <person name="Vagvoelgyi C."/>
            <person name="Patrignani A."/>
            <person name="Fitzpatrick D."/>
            <person name="Nagy I."/>
            <person name="Doyle S."/>
            <person name="Anderson J.B."/>
            <person name="Grigoriev I.V."/>
            <person name="Gueldener U."/>
            <person name="Muensterkoetter M."/>
            <person name="Nagy L.G."/>
        </authorList>
    </citation>
    <scope>NUCLEOTIDE SEQUENCE [LARGE SCALE GENOMIC DNA]</scope>
    <source>
        <strain evidence="2">28-4</strain>
    </source>
</reference>
<accession>A0A2H3BWB2</accession>
<dbReference type="InterPro" id="IPR036691">
    <property type="entry name" value="Endo/exonu/phosph_ase_sf"/>
</dbReference>
<name>A0A2H3BWB2_9AGAR</name>
<gene>
    <name evidence="1" type="ORF">ARMSODRAFT_977014</name>
</gene>
<evidence type="ECO:0000313" key="2">
    <source>
        <dbReference type="Proteomes" id="UP000218334"/>
    </source>
</evidence>
<dbReference type="AlphaFoldDB" id="A0A2H3BWB2"/>
<proteinExistence type="predicted"/>
<keyword evidence="2" id="KW-1185">Reference proteome</keyword>
<protein>
    <submittedName>
        <fullName evidence="1">Uncharacterized protein</fullName>
    </submittedName>
</protein>
<dbReference type="EMBL" id="KZ293437">
    <property type="protein sequence ID" value="PBK67346.1"/>
    <property type="molecule type" value="Genomic_DNA"/>
</dbReference>
<dbReference type="Gene3D" id="3.60.10.10">
    <property type="entry name" value="Endonuclease/exonuclease/phosphatase"/>
    <property type="match status" value="1"/>
</dbReference>
<sequence>MKGWGSQIVEKSKWSDISLMMKEKWVSILTLQETHLLEEYTQTVQVLYVCDENSTGKAGVAIVLNKDLVKTDEVVTMELIPGHMLLLKKENKEMWEWLTEMWSELQLPFLDRMSGDFNFVKNAIDRLPIHEDSKATVDAFCRPKNLSIVDVSMSGKQLRSSQAESGNKGCWTIPLHLLKNRKALKEVEGIVKEIVSDIQNISNTRTDKNNPQWIYTDGKEKIV</sequence>
<dbReference type="STRING" id="1076256.A0A2H3BWB2"/>
<organism evidence="1 2">
    <name type="scientific">Armillaria solidipes</name>
    <dbReference type="NCBI Taxonomy" id="1076256"/>
    <lineage>
        <taxon>Eukaryota</taxon>
        <taxon>Fungi</taxon>
        <taxon>Dikarya</taxon>
        <taxon>Basidiomycota</taxon>
        <taxon>Agaricomycotina</taxon>
        <taxon>Agaricomycetes</taxon>
        <taxon>Agaricomycetidae</taxon>
        <taxon>Agaricales</taxon>
        <taxon>Marasmiineae</taxon>
        <taxon>Physalacriaceae</taxon>
        <taxon>Armillaria</taxon>
    </lineage>
</organism>
<evidence type="ECO:0000313" key="1">
    <source>
        <dbReference type="EMBL" id="PBK67346.1"/>
    </source>
</evidence>